<organism evidence="5 6">
    <name type="scientific">Thalassiosira oceanica</name>
    <name type="common">Marine diatom</name>
    <dbReference type="NCBI Taxonomy" id="159749"/>
    <lineage>
        <taxon>Eukaryota</taxon>
        <taxon>Sar</taxon>
        <taxon>Stramenopiles</taxon>
        <taxon>Ochrophyta</taxon>
        <taxon>Bacillariophyta</taxon>
        <taxon>Coscinodiscophyceae</taxon>
        <taxon>Thalassiosirophycidae</taxon>
        <taxon>Thalassiosirales</taxon>
        <taxon>Thalassiosiraceae</taxon>
        <taxon>Thalassiosira</taxon>
    </lineage>
</organism>
<dbReference type="eggNOG" id="ENOG502S5FH">
    <property type="taxonomic scope" value="Eukaryota"/>
</dbReference>
<feature type="compositionally biased region" description="Polar residues" evidence="1">
    <location>
        <begin position="310"/>
        <end position="319"/>
    </location>
</feature>
<keyword evidence="2" id="KW-0812">Transmembrane</keyword>
<dbReference type="AlphaFoldDB" id="K0SZK6"/>
<dbReference type="OrthoDB" id="539959at2759"/>
<dbReference type="GO" id="GO:0016491">
    <property type="term" value="F:oxidoreductase activity"/>
    <property type="evidence" value="ECO:0007669"/>
    <property type="project" value="InterPro"/>
</dbReference>
<gene>
    <name evidence="5" type="ORF">THAOC_08214</name>
</gene>
<keyword evidence="2" id="KW-0472">Membrane</keyword>
<evidence type="ECO:0000256" key="2">
    <source>
        <dbReference type="SAM" id="Phobius"/>
    </source>
</evidence>
<proteinExistence type="predicted"/>
<keyword evidence="6" id="KW-1185">Reference proteome</keyword>
<dbReference type="GO" id="GO:0008610">
    <property type="term" value="P:lipid biosynthetic process"/>
    <property type="evidence" value="ECO:0007669"/>
    <property type="project" value="InterPro"/>
</dbReference>
<sequence>MKRWAGLGVASIVAASAVKSSVALLASPRKHGRMSIGRYYPPATRLLVQGNHQTARKSRLSSTLSEVHQTVVESPSQQTEETANKEEVRLQVGLRGEEEAVPSKWSQALRRFFLEEIGPPLVVLSICGFAYARFKLSSVFTVADTLIFTCSIMFWWIQEYFFHRVLLHSPFAWIGKSIHQNHHDKTYFHVSVDPPALILGWLFAAHLILKSILPWGLCLSATIGYAGAGLAYEWSHYIVHTKVKPTRIESSTNPVVATLSKYYSSMRDNHIRHHRIDDGNWFAFSVPAMDDAFYTNPRVEEMAQLPKPTPSQDNVSQHTKATDEAEAPRDEDGRIHDHNGNNIVRPECLSVALLLALCSAVLL</sequence>
<dbReference type="Pfam" id="PF04116">
    <property type="entry name" value="FA_hydroxylase"/>
    <property type="match status" value="1"/>
</dbReference>
<feature type="chain" id="PRO_5003841531" description="Fatty acid hydroxylase domain-containing protein" evidence="3">
    <location>
        <begin position="21"/>
        <end position="363"/>
    </location>
</feature>
<evidence type="ECO:0000256" key="3">
    <source>
        <dbReference type="SAM" id="SignalP"/>
    </source>
</evidence>
<name>K0SZK6_THAOC</name>
<evidence type="ECO:0000313" key="5">
    <source>
        <dbReference type="EMBL" id="EJK70429.1"/>
    </source>
</evidence>
<dbReference type="InterPro" id="IPR006694">
    <property type="entry name" value="Fatty_acid_hydroxylase"/>
</dbReference>
<dbReference type="Proteomes" id="UP000266841">
    <property type="component" value="Unassembled WGS sequence"/>
</dbReference>
<feature type="transmembrane region" description="Helical" evidence="2">
    <location>
        <begin position="139"/>
        <end position="157"/>
    </location>
</feature>
<feature type="compositionally biased region" description="Basic and acidic residues" evidence="1">
    <location>
        <begin position="320"/>
        <end position="339"/>
    </location>
</feature>
<dbReference type="EMBL" id="AGNL01008554">
    <property type="protein sequence ID" value="EJK70429.1"/>
    <property type="molecule type" value="Genomic_DNA"/>
</dbReference>
<accession>K0SZK6</accession>
<dbReference type="GO" id="GO:0005506">
    <property type="term" value="F:iron ion binding"/>
    <property type="evidence" value="ECO:0007669"/>
    <property type="project" value="InterPro"/>
</dbReference>
<keyword evidence="3" id="KW-0732">Signal</keyword>
<feature type="domain" description="Fatty acid hydroxylase" evidence="4">
    <location>
        <begin position="150"/>
        <end position="295"/>
    </location>
</feature>
<evidence type="ECO:0000313" key="6">
    <source>
        <dbReference type="Proteomes" id="UP000266841"/>
    </source>
</evidence>
<protein>
    <recommendedName>
        <fullName evidence="4">Fatty acid hydroxylase domain-containing protein</fullName>
    </recommendedName>
</protein>
<evidence type="ECO:0000256" key="1">
    <source>
        <dbReference type="SAM" id="MobiDB-lite"/>
    </source>
</evidence>
<evidence type="ECO:0000259" key="4">
    <source>
        <dbReference type="Pfam" id="PF04116"/>
    </source>
</evidence>
<comment type="caution">
    <text evidence="5">The sequence shown here is derived from an EMBL/GenBank/DDBJ whole genome shotgun (WGS) entry which is preliminary data.</text>
</comment>
<reference evidence="5 6" key="1">
    <citation type="journal article" date="2012" name="Genome Biol.">
        <title>Genome and low-iron response of an oceanic diatom adapted to chronic iron limitation.</title>
        <authorList>
            <person name="Lommer M."/>
            <person name="Specht M."/>
            <person name="Roy A.S."/>
            <person name="Kraemer L."/>
            <person name="Andreson R."/>
            <person name="Gutowska M.A."/>
            <person name="Wolf J."/>
            <person name="Bergner S.V."/>
            <person name="Schilhabel M.B."/>
            <person name="Klostermeier U.C."/>
            <person name="Beiko R.G."/>
            <person name="Rosenstiel P."/>
            <person name="Hippler M."/>
            <person name="Laroche J."/>
        </authorList>
    </citation>
    <scope>NUCLEOTIDE SEQUENCE [LARGE SCALE GENOMIC DNA]</scope>
    <source>
        <strain evidence="5 6">CCMP1005</strain>
    </source>
</reference>
<keyword evidence="2" id="KW-1133">Transmembrane helix</keyword>
<feature type="region of interest" description="Disordered" evidence="1">
    <location>
        <begin position="304"/>
        <end position="341"/>
    </location>
</feature>
<feature type="signal peptide" evidence="3">
    <location>
        <begin position="1"/>
        <end position="20"/>
    </location>
</feature>